<gene>
    <name evidence="1" type="ORF">A2U01_0017728</name>
</gene>
<dbReference type="Proteomes" id="UP000265520">
    <property type="component" value="Unassembled WGS sequence"/>
</dbReference>
<comment type="caution">
    <text evidence="1">The sequence shown here is derived from an EMBL/GenBank/DDBJ whole genome shotgun (WGS) entry which is preliminary data.</text>
</comment>
<dbReference type="EMBL" id="LXQA010033117">
    <property type="protein sequence ID" value="MCH96739.1"/>
    <property type="molecule type" value="Genomic_DNA"/>
</dbReference>
<sequence length="108" mass="12328">MDERFLEATSNCLLCRVESIPFKILGLPVEVNPRRLNTWKSMMESMTKSWEGVTRTSKDSIWCRDVAKVGNSDDLDKNVVVAKRLVGNSHNKVWSWKWRSAVSAAEAE</sequence>
<evidence type="ECO:0000313" key="1">
    <source>
        <dbReference type="EMBL" id="MCH96739.1"/>
    </source>
</evidence>
<feature type="non-terminal residue" evidence="1">
    <location>
        <position position="108"/>
    </location>
</feature>
<organism evidence="1 2">
    <name type="scientific">Trifolium medium</name>
    <dbReference type="NCBI Taxonomy" id="97028"/>
    <lineage>
        <taxon>Eukaryota</taxon>
        <taxon>Viridiplantae</taxon>
        <taxon>Streptophyta</taxon>
        <taxon>Embryophyta</taxon>
        <taxon>Tracheophyta</taxon>
        <taxon>Spermatophyta</taxon>
        <taxon>Magnoliopsida</taxon>
        <taxon>eudicotyledons</taxon>
        <taxon>Gunneridae</taxon>
        <taxon>Pentapetalae</taxon>
        <taxon>rosids</taxon>
        <taxon>fabids</taxon>
        <taxon>Fabales</taxon>
        <taxon>Fabaceae</taxon>
        <taxon>Papilionoideae</taxon>
        <taxon>50 kb inversion clade</taxon>
        <taxon>NPAAA clade</taxon>
        <taxon>Hologalegina</taxon>
        <taxon>IRL clade</taxon>
        <taxon>Trifolieae</taxon>
        <taxon>Trifolium</taxon>
    </lineage>
</organism>
<dbReference type="AlphaFoldDB" id="A0A392NC04"/>
<protein>
    <submittedName>
        <fullName evidence="1">Uncharacterized protein</fullName>
    </submittedName>
</protein>
<proteinExistence type="predicted"/>
<accession>A0A392NC04</accession>
<name>A0A392NC04_9FABA</name>
<reference evidence="1 2" key="1">
    <citation type="journal article" date="2018" name="Front. Plant Sci.">
        <title>Red Clover (Trifolium pratense) and Zigzag Clover (T. medium) - A Picture of Genomic Similarities and Differences.</title>
        <authorList>
            <person name="Dluhosova J."/>
            <person name="Istvanek J."/>
            <person name="Nedelnik J."/>
            <person name="Repkova J."/>
        </authorList>
    </citation>
    <scope>NUCLEOTIDE SEQUENCE [LARGE SCALE GENOMIC DNA]</scope>
    <source>
        <strain evidence="2">cv. 10/8</strain>
        <tissue evidence="1">Leaf</tissue>
    </source>
</reference>
<evidence type="ECO:0000313" key="2">
    <source>
        <dbReference type="Proteomes" id="UP000265520"/>
    </source>
</evidence>
<keyword evidence="2" id="KW-1185">Reference proteome</keyword>